<proteinExistence type="predicted"/>
<keyword evidence="3" id="KW-1185">Reference proteome</keyword>
<dbReference type="Proteomes" id="UP001642409">
    <property type="component" value="Unassembled WGS sequence"/>
</dbReference>
<feature type="compositionally biased region" description="Basic and acidic residues" evidence="1">
    <location>
        <begin position="1022"/>
        <end position="1044"/>
    </location>
</feature>
<gene>
    <name evidence="2" type="ORF">HINF_LOCUS1047</name>
</gene>
<comment type="caution">
    <text evidence="2">The sequence shown here is derived from an EMBL/GenBank/DDBJ whole genome shotgun (WGS) entry which is preliminary data.</text>
</comment>
<organism evidence="2 3">
    <name type="scientific">Hexamita inflata</name>
    <dbReference type="NCBI Taxonomy" id="28002"/>
    <lineage>
        <taxon>Eukaryota</taxon>
        <taxon>Metamonada</taxon>
        <taxon>Diplomonadida</taxon>
        <taxon>Hexamitidae</taxon>
        <taxon>Hexamitinae</taxon>
        <taxon>Hexamita</taxon>
    </lineage>
</organism>
<evidence type="ECO:0000313" key="2">
    <source>
        <dbReference type="EMBL" id="CAL5971107.1"/>
    </source>
</evidence>
<reference evidence="2 3" key="1">
    <citation type="submission" date="2024-07" db="EMBL/GenBank/DDBJ databases">
        <authorList>
            <person name="Akdeniz Z."/>
        </authorList>
    </citation>
    <scope>NUCLEOTIDE SEQUENCE [LARGE SCALE GENOMIC DNA]</scope>
</reference>
<sequence>MELLEYLRAFPEQSPDPGVFITQREHEELCGAAQELLDSQGATAALPQVFRELFYGMKLPTTLQKQVNYYSFRRSQCRLRYAITYFMFFCLRQHTQYFHPFDQSNYVQNRFVQSNPKKNQLTEFQSSAGHVLLFDITNLLINNLKFLLNTAEAENCVSKVKVFGPDYNSEIKFEQSEMREKRPTVDFFNIYENFSEMDRQVLKVTLDTLACIRSKPHLEIIMQFVYKEFSTINNNINRQFQVIDQENLIKCNYRQQIIYQTTIVGAVLGSIGSMFGSCLALLQYCIGEGKKVGDKQDQIFAEVLEELAHVIMKVVLVFVENQEGQDQLIMETITQLLQQQNLNKSQADPVNLTDDFDQFRMQLYQFFMCSLLIPIQQTCTQFSTLYDNVDFQKYMQYQQFVTLCPNLQKALNYAGARGNTRNFIYIFAEIFQSLTLINKEFIVTEHCQIHDITLLGAELFKFQLQPVQILQVLNDDSGVFQIADYLMSQKKFISVEFLKRMIMQAAKTKIDSRTNAEALTMISIFRALIQSQQTIRGDRNSVHFMIHYYYRFTDLQFYNNEEFNQFFPSQISCKLPQCVLEQPQLCQISNDTEELPNLQLNMLKEVRSECCKTVNDLLDETSDIRVTTLQRICGLAHFGKITGQILMEGLLTVLQLSDYYLSRDVNYEYTCNIYNTILIISDSLLDTQNLFEQFISLDPMCKFCVMDCLCSFSLNRQIAGSVVMRDILQLKEAPKPEKKPVKNWGSDGMSKIFNQYLSEDFLGADQVPDLDEFLALQNEDDSENITSLSQEQPFSFQTDCVNSSDKFLMDNIRLSCQLMTRSVHDIHTSQIYQRLRKQITTTLTESDPNHPINLIKAIVSTAWLLSFVLDECTQFRPETQLLKQLNFILQPRTELQMMGEFKITDQFNQIRRAIFKLLDQFSNADLIQEVSALVYLGTTGQSISVAINKATQFDQFVFPTQIMGANQQLLAQNMFASITNEILSKKYKFWQSVVQFGSVEVENKEEPPKQPENKKKDKKKKDKSEKDKTEKPADQTEETKEVEKVQNTQINLEPFFKPLKSFISLSSATTPNLITSTALVSSLYFDDLKPLDANAIQNIKIYTQTDNSQLKSPSANENEILCQSVAFYCQADLEEFKNYTGDYTHRTLVCQRVIQLFMRLLSDACALNISNQQKMSTIYQLILLGFAKFLSSQQLQVQSTQIWHVKLSQCEIIDLYEQIINSVSQVYSKVADSDVKNACIQLLKQMLILLNSRSNKQQNLPFKLDFILKIHQLCPFSETELFSVLKFPYIQRSSVQDTVHVFFQNNKSQLFVKTVLSALRYNSKNYKSNEGYLPDSILYLFSFVPQFCQDVPNTFSSSLITQKHLDLFTDLLFVFEYLQAGRDQYGFSPDQQFQQDVFVGCLKALEHFFKRLELVQPVLSVKFLQMILENTQVSDMVHVVLNTQLREHKLTLEQQLQSKSYLLDISKLIAKLLPKLFINRKNYAFALKYALENTKFVLLQALFMINPAQYIKTYNQTTMANSLHALTLLLAISCKTPQDCPVFFQYYFRNQLSFSIVFEQYLYEKVKQKTDDFDLISDNGNVQDLQRAQFVEQFIKEEQRSPKSQQLVELVLEYKENMSQLCIFAIQTLVLNAIVDKSQLNYLTSMFQSQLIDKTEPEAGQQQSFVHQFIQNLPAQPQTAFPQHYQNAISTAVRAVADYCGIYFSGQQLSILNGISDESNSQLLKFLTARFIFCTNSFQYFDNDFFQVIEYRQNEFQQVSSNIKVQNSQKESFNSNFGLILKKIFQKFYPECVIQFVDQFSLFTKDFILGIGADWSGEYLSIEKYLQEPHQKQFQLATSGQFGTVNQFSKKYLSLVQPLFDERFLNQIQNQEAFQNIKFISEQFTNLSSVWNRENGVLLDLLDCFLNQLIYPEELKTREMKQLDIIIKQSYMPAPSTIQNICLINQYTVTNFNQLEQSQMFIIKKSLGLIKTLMTAQVTKQTIYQAFVQTATQTALKININSVVMMCADILHSLLMAGIAIPAQSMLLVVGKLIATGKIKQGFELLLMKQPAYFFTIDQQQMDIVKKKLNIVGDELTEEQLKLVQLEMFMEMCRGYGVDGAVAALLIK</sequence>
<evidence type="ECO:0000313" key="3">
    <source>
        <dbReference type="Proteomes" id="UP001642409"/>
    </source>
</evidence>
<protein>
    <submittedName>
        <fullName evidence="2">Uncharacterized protein</fullName>
    </submittedName>
</protein>
<accession>A0ABP1GKA2</accession>
<feature type="compositionally biased region" description="Basic and acidic residues" evidence="1">
    <location>
        <begin position="1001"/>
        <end position="1015"/>
    </location>
</feature>
<name>A0ABP1GKA2_9EUKA</name>
<feature type="region of interest" description="Disordered" evidence="1">
    <location>
        <begin position="1001"/>
        <end position="1045"/>
    </location>
</feature>
<dbReference type="EMBL" id="CAXDID020000002">
    <property type="protein sequence ID" value="CAL5971107.1"/>
    <property type="molecule type" value="Genomic_DNA"/>
</dbReference>
<evidence type="ECO:0000256" key="1">
    <source>
        <dbReference type="SAM" id="MobiDB-lite"/>
    </source>
</evidence>